<dbReference type="OrthoDB" id="10494394at2759"/>
<gene>
    <name evidence="2" type="ORF">OE88DRAFT_1733147</name>
</gene>
<evidence type="ECO:0000256" key="1">
    <source>
        <dbReference type="SAM" id="Phobius"/>
    </source>
</evidence>
<dbReference type="AlphaFoldDB" id="A0A5C3NDF9"/>
<feature type="transmembrane region" description="Helical" evidence="1">
    <location>
        <begin position="21"/>
        <end position="41"/>
    </location>
</feature>
<dbReference type="Proteomes" id="UP000305948">
    <property type="component" value="Unassembled WGS sequence"/>
</dbReference>
<dbReference type="EMBL" id="ML213506">
    <property type="protein sequence ID" value="TFK54496.1"/>
    <property type="molecule type" value="Genomic_DNA"/>
</dbReference>
<keyword evidence="1" id="KW-0812">Transmembrane</keyword>
<keyword evidence="3" id="KW-1185">Reference proteome</keyword>
<reference evidence="2 3" key="1">
    <citation type="journal article" date="2019" name="Nat. Ecol. Evol.">
        <title>Megaphylogeny resolves global patterns of mushroom evolution.</title>
        <authorList>
            <person name="Varga T."/>
            <person name="Krizsan K."/>
            <person name="Foldi C."/>
            <person name="Dima B."/>
            <person name="Sanchez-Garcia M."/>
            <person name="Sanchez-Ramirez S."/>
            <person name="Szollosi G.J."/>
            <person name="Szarkandi J.G."/>
            <person name="Papp V."/>
            <person name="Albert L."/>
            <person name="Andreopoulos W."/>
            <person name="Angelini C."/>
            <person name="Antonin V."/>
            <person name="Barry K.W."/>
            <person name="Bougher N.L."/>
            <person name="Buchanan P."/>
            <person name="Buyck B."/>
            <person name="Bense V."/>
            <person name="Catcheside P."/>
            <person name="Chovatia M."/>
            <person name="Cooper J."/>
            <person name="Damon W."/>
            <person name="Desjardin D."/>
            <person name="Finy P."/>
            <person name="Geml J."/>
            <person name="Haridas S."/>
            <person name="Hughes K."/>
            <person name="Justo A."/>
            <person name="Karasinski D."/>
            <person name="Kautmanova I."/>
            <person name="Kiss B."/>
            <person name="Kocsube S."/>
            <person name="Kotiranta H."/>
            <person name="LaButti K.M."/>
            <person name="Lechner B.E."/>
            <person name="Liimatainen K."/>
            <person name="Lipzen A."/>
            <person name="Lukacs Z."/>
            <person name="Mihaltcheva S."/>
            <person name="Morgado L.N."/>
            <person name="Niskanen T."/>
            <person name="Noordeloos M.E."/>
            <person name="Ohm R.A."/>
            <person name="Ortiz-Santana B."/>
            <person name="Ovrebo C."/>
            <person name="Racz N."/>
            <person name="Riley R."/>
            <person name="Savchenko A."/>
            <person name="Shiryaev A."/>
            <person name="Soop K."/>
            <person name="Spirin V."/>
            <person name="Szebenyi C."/>
            <person name="Tomsovsky M."/>
            <person name="Tulloss R.E."/>
            <person name="Uehling J."/>
            <person name="Grigoriev I.V."/>
            <person name="Vagvolgyi C."/>
            <person name="Papp T."/>
            <person name="Martin F.M."/>
            <person name="Miettinen O."/>
            <person name="Hibbett D.S."/>
            <person name="Nagy L.G."/>
        </authorList>
    </citation>
    <scope>NUCLEOTIDE SEQUENCE [LARGE SCALE GENOMIC DNA]</scope>
    <source>
        <strain evidence="2 3">OMC1185</strain>
    </source>
</reference>
<sequence length="133" mass="14664">MGDKTYDSTVRKASVVSEPNSYYFTLLIFIMCYATPSPAIYCPAHGGACVLCDLTFKGWVLGPDAVIDPLLQGRAPTPAENDCKCHLCSAPKIQRHRPEERPSGVVSVSRHFQLDRPAKKSVTVRVKSWVKAL</sequence>
<proteinExistence type="predicted"/>
<name>A0A5C3NDF9_9AGAM</name>
<protein>
    <submittedName>
        <fullName evidence="2">Uncharacterized protein</fullName>
    </submittedName>
</protein>
<evidence type="ECO:0000313" key="2">
    <source>
        <dbReference type="EMBL" id="TFK54496.1"/>
    </source>
</evidence>
<accession>A0A5C3NDF9</accession>
<organism evidence="2 3">
    <name type="scientific">Heliocybe sulcata</name>
    <dbReference type="NCBI Taxonomy" id="5364"/>
    <lineage>
        <taxon>Eukaryota</taxon>
        <taxon>Fungi</taxon>
        <taxon>Dikarya</taxon>
        <taxon>Basidiomycota</taxon>
        <taxon>Agaricomycotina</taxon>
        <taxon>Agaricomycetes</taxon>
        <taxon>Gloeophyllales</taxon>
        <taxon>Gloeophyllaceae</taxon>
        <taxon>Heliocybe</taxon>
    </lineage>
</organism>
<keyword evidence="1" id="KW-0472">Membrane</keyword>
<evidence type="ECO:0000313" key="3">
    <source>
        <dbReference type="Proteomes" id="UP000305948"/>
    </source>
</evidence>
<keyword evidence="1" id="KW-1133">Transmembrane helix</keyword>